<protein>
    <recommendedName>
        <fullName evidence="4">Transposase</fullName>
    </recommendedName>
</protein>
<keyword evidence="3" id="KW-1185">Reference proteome</keyword>
<gene>
    <name evidence="2" type="ORF">INF20_05380</name>
</gene>
<sequence>MYIIDYDKNKPLPEQVRLLMENVQKMAYEYEERILKLETEIAELKKKA</sequence>
<evidence type="ECO:0000313" key="2">
    <source>
        <dbReference type="EMBL" id="MBE5035711.1"/>
    </source>
</evidence>
<dbReference type="EMBL" id="JADCKA010000008">
    <property type="protein sequence ID" value="MBE5035711.1"/>
    <property type="molecule type" value="Genomic_DNA"/>
</dbReference>
<comment type="caution">
    <text evidence="2">The sequence shown here is derived from an EMBL/GenBank/DDBJ whole genome shotgun (WGS) entry which is preliminary data.</text>
</comment>
<evidence type="ECO:0000313" key="3">
    <source>
        <dbReference type="Proteomes" id="UP001516588"/>
    </source>
</evidence>
<keyword evidence="1" id="KW-0175">Coiled coil</keyword>
<dbReference type="Proteomes" id="UP001516588">
    <property type="component" value="Unassembled WGS sequence"/>
</dbReference>
<organism evidence="2 3">
    <name type="scientific">Gallibacter intestinalis</name>
    <dbReference type="NCBI Taxonomy" id="2779356"/>
    <lineage>
        <taxon>Bacteria</taxon>
        <taxon>Bacillati</taxon>
        <taxon>Bacillota</taxon>
        <taxon>Clostridia</taxon>
        <taxon>Eubacteriales</taxon>
        <taxon>Eubacteriaceae</taxon>
        <taxon>Gallibacter</taxon>
    </lineage>
</organism>
<evidence type="ECO:0008006" key="4">
    <source>
        <dbReference type="Google" id="ProtNLM"/>
    </source>
</evidence>
<evidence type="ECO:0000256" key="1">
    <source>
        <dbReference type="SAM" id="Coils"/>
    </source>
</evidence>
<proteinExistence type="predicted"/>
<dbReference type="RefSeq" id="WP_226385360.1">
    <property type="nucleotide sequence ID" value="NZ_JADCKA010000008.1"/>
</dbReference>
<feature type="coiled-coil region" evidence="1">
    <location>
        <begin position="20"/>
        <end position="47"/>
    </location>
</feature>
<name>A0ABR9QXY5_9FIRM</name>
<accession>A0ABR9QXY5</accession>
<reference evidence="2 3" key="1">
    <citation type="submission" date="2020-10" db="EMBL/GenBank/DDBJ databases">
        <title>ChiBAC.</title>
        <authorList>
            <person name="Zenner C."/>
            <person name="Hitch T.C.A."/>
            <person name="Clavel T."/>
        </authorList>
    </citation>
    <scope>NUCLEOTIDE SEQUENCE [LARGE SCALE GENOMIC DNA]</scope>
    <source>
        <strain evidence="2 3">DSM 108706</strain>
    </source>
</reference>